<dbReference type="EMBL" id="CAJNOL010000140">
    <property type="protein sequence ID" value="CAF0879512.1"/>
    <property type="molecule type" value="Genomic_DNA"/>
</dbReference>
<dbReference type="Proteomes" id="UP000663864">
    <property type="component" value="Unassembled WGS sequence"/>
</dbReference>
<dbReference type="Proteomes" id="UP000663870">
    <property type="component" value="Unassembled WGS sequence"/>
</dbReference>
<reference evidence="2" key="1">
    <citation type="submission" date="2021-02" db="EMBL/GenBank/DDBJ databases">
        <authorList>
            <person name="Nowell W R."/>
        </authorList>
    </citation>
    <scope>NUCLEOTIDE SEQUENCE</scope>
</reference>
<feature type="transmembrane region" description="Helical" evidence="1">
    <location>
        <begin position="191"/>
        <end position="214"/>
    </location>
</feature>
<dbReference type="Proteomes" id="UP000663836">
    <property type="component" value="Unassembled WGS sequence"/>
</dbReference>
<keyword evidence="1" id="KW-0472">Membrane</keyword>
<keyword evidence="1" id="KW-1133">Transmembrane helix</keyword>
<evidence type="ECO:0000313" key="4">
    <source>
        <dbReference type="EMBL" id="CAF0903103.1"/>
    </source>
</evidence>
<evidence type="ECO:0000313" key="5">
    <source>
        <dbReference type="EMBL" id="CAF3641177.1"/>
    </source>
</evidence>
<dbReference type="EMBL" id="CAJNOT010000228">
    <property type="protein sequence ID" value="CAF0903103.1"/>
    <property type="molecule type" value="Genomic_DNA"/>
</dbReference>
<evidence type="ECO:0000256" key="1">
    <source>
        <dbReference type="SAM" id="Phobius"/>
    </source>
</evidence>
<protein>
    <submittedName>
        <fullName evidence="2">Uncharacterized protein</fullName>
    </submittedName>
</protein>
<organism evidence="2 6">
    <name type="scientific">Rotaria sordida</name>
    <dbReference type="NCBI Taxonomy" id="392033"/>
    <lineage>
        <taxon>Eukaryota</taxon>
        <taxon>Metazoa</taxon>
        <taxon>Spiralia</taxon>
        <taxon>Gnathifera</taxon>
        <taxon>Rotifera</taxon>
        <taxon>Eurotatoria</taxon>
        <taxon>Bdelloidea</taxon>
        <taxon>Philodinida</taxon>
        <taxon>Philodinidae</taxon>
        <taxon>Rotaria</taxon>
    </lineage>
</organism>
<evidence type="ECO:0000313" key="3">
    <source>
        <dbReference type="EMBL" id="CAF0879512.1"/>
    </source>
</evidence>
<comment type="caution">
    <text evidence="2">The sequence shown here is derived from an EMBL/GenBank/DDBJ whole genome shotgun (WGS) entry which is preliminary data.</text>
</comment>
<name>A0A813RLL5_9BILA</name>
<feature type="transmembrane region" description="Helical" evidence="1">
    <location>
        <begin position="277"/>
        <end position="300"/>
    </location>
</feature>
<keyword evidence="7" id="KW-1185">Reference proteome</keyword>
<dbReference type="EMBL" id="CAJOBD010000307">
    <property type="protein sequence ID" value="CAF3641177.1"/>
    <property type="molecule type" value="Genomic_DNA"/>
</dbReference>
<feature type="transmembrane region" description="Helical" evidence="1">
    <location>
        <begin position="220"/>
        <end position="248"/>
    </location>
</feature>
<evidence type="ECO:0000313" key="7">
    <source>
        <dbReference type="Proteomes" id="UP000663870"/>
    </source>
</evidence>
<evidence type="ECO:0000313" key="2">
    <source>
        <dbReference type="EMBL" id="CAF0784186.1"/>
    </source>
</evidence>
<feature type="transmembrane region" description="Helical" evidence="1">
    <location>
        <begin position="6"/>
        <end position="26"/>
    </location>
</feature>
<keyword evidence="1" id="KW-0812">Transmembrane</keyword>
<gene>
    <name evidence="5" type="ORF">JBS370_LOCUS5816</name>
    <name evidence="3" type="ORF">JXQ802_LOCUS8081</name>
    <name evidence="2" type="ORF">PYM288_LOCUS3782</name>
    <name evidence="4" type="ORF">ZHD862_LOCUS7490</name>
</gene>
<sequence>MKISILVINIVVPMFISIGLYIYGLISTRWNYIDNNLINQYNLTNKQQEEYIQLNNNIQVENQLIRYGFRTHYGLLGYCLDYKWINLFILKSQINIQTNKNFFCQQCNQSSLICPETGCCMKKCDNIPDCPSYIDEQECHRPYNQTRYYWKEGNCMWQTILIDNQDIPRYLSSYSTSPRDFYYYMKRIRHYIMLLLFIIAPLLTLMSLLILFCINCIDRFYSIPFCFISFFSLISFLSGSSGLGIFLYEWIYERLYRPDYTYELNQNESLILTLNPWIINVECLGLAFWIIIAAIGINLYTTILSCCFCCGLQTNKSKLRIHIKNDKYAIIHTSPYDE</sequence>
<evidence type="ECO:0000313" key="6">
    <source>
        <dbReference type="Proteomes" id="UP000663854"/>
    </source>
</evidence>
<dbReference type="EMBL" id="CAJNOH010000031">
    <property type="protein sequence ID" value="CAF0784186.1"/>
    <property type="molecule type" value="Genomic_DNA"/>
</dbReference>
<proteinExistence type="predicted"/>
<dbReference type="Proteomes" id="UP000663854">
    <property type="component" value="Unassembled WGS sequence"/>
</dbReference>
<accession>A0A813RLL5</accession>
<dbReference type="AlphaFoldDB" id="A0A813RLL5"/>